<evidence type="ECO:0000313" key="10">
    <source>
        <dbReference type="EMBL" id="NMM45918.1"/>
    </source>
</evidence>
<feature type="region of interest" description="Disordered" evidence="5">
    <location>
        <begin position="1"/>
        <end position="22"/>
    </location>
</feature>
<dbReference type="NCBIfam" id="TIGR01730">
    <property type="entry name" value="RND_mfp"/>
    <property type="match status" value="1"/>
</dbReference>
<feature type="domain" description="Multidrug resistance protein MdtA-like alpha-helical hairpin" evidence="7">
    <location>
        <begin position="131"/>
        <end position="199"/>
    </location>
</feature>
<evidence type="ECO:0000256" key="3">
    <source>
        <dbReference type="ARBA" id="ARBA00023054"/>
    </source>
</evidence>
<proteinExistence type="inferred from homology"/>
<comment type="subcellular location">
    <subcellularLocation>
        <location evidence="1">Cell envelope</location>
    </subcellularLocation>
</comment>
<dbReference type="Gene3D" id="2.40.50.100">
    <property type="match status" value="1"/>
</dbReference>
<reference evidence="10 11" key="1">
    <citation type="submission" date="2020-04" db="EMBL/GenBank/DDBJ databases">
        <title>Rhodospirillaceae bacterium KN72 isolated from deep sea.</title>
        <authorList>
            <person name="Zhang D.-C."/>
        </authorList>
    </citation>
    <scope>NUCLEOTIDE SEQUENCE [LARGE SCALE GENOMIC DNA]</scope>
    <source>
        <strain evidence="10 11">KN72</strain>
    </source>
</reference>
<dbReference type="InterPro" id="IPR006143">
    <property type="entry name" value="RND_pump_MFP"/>
</dbReference>
<dbReference type="Pfam" id="PF25876">
    <property type="entry name" value="HH_MFP_RND"/>
    <property type="match status" value="1"/>
</dbReference>
<evidence type="ECO:0000256" key="5">
    <source>
        <dbReference type="SAM" id="MobiDB-lite"/>
    </source>
</evidence>
<protein>
    <submittedName>
        <fullName evidence="10">Efflux RND transporter periplasmic adaptor subunit</fullName>
    </submittedName>
</protein>
<dbReference type="GO" id="GO:0030313">
    <property type="term" value="C:cell envelope"/>
    <property type="evidence" value="ECO:0007669"/>
    <property type="project" value="UniProtKB-SubCell"/>
</dbReference>
<name>A0A7Y0E2E5_9PROT</name>
<dbReference type="EMBL" id="JABBNT010000004">
    <property type="protein sequence ID" value="NMM45918.1"/>
    <property type="molecule type" value="Genomic_DNA"/>
</dbReference>
<evidence type="ECO:0000256" key="1">
    <source>
        <dbReference type="ARBA" id="ARBA00004196"/>
    </source>
</evidence>
<keyword evidence="11" id="KW-1185">Reference proteome</keyword>
<dbReference type="Proteomes" id="UP000539372">
    <property type="component" value="Unassembled WGS sequence"/>
</dbReference>
<dbReference type="InterPro" id="IPR058624">
    <property type="entry name" value="MdtA-like_HH"/>
</dbReference>
<sequence>MTHSQSDPSDIQKTLGIGKSGRPARHRLGRPLLIAAVLLALGGGWYLGWGPSGSGQEIRFISQPAEKTDLIVVVTATGSIEPLNVVEVSSELSGILRTVSVDFNDPVTEGQILAILDTDKLQATVASSRAQLAAAKARVREAEATLREKKLALDRMAALVSRKAVSPQDVDTAQADYDRAAAAIDSAKADVAVADAELQVNVTNLSKANILSPISGVVLDRAAEPGQTVASSLQAPVLFTLAEDLTKMQVEVDVDEADVGQVREGQRASFTVDAYPNRDFEATIRELRYGSETIQGVVTYKAILTADNPDLLLRPGMTATAEIVIEDLRGVITVPNTALRFSPPVQEADSGSFLDILMPGPRRILRAPSKPAVSGPDRTLWVLENGAPVGVPVRIGVSDGSRTQIVDGAISDGQGVLVDTETGTR</sequence>
<evidence type="ECO:0000259" key="7">
    <source>
        <dbReference type="Pfam" id="PF25876"/>
    </source>
</evidence>
<dbReference type="InterPro" id="IPR050465">
    <property type="entry name" value="UPF0194_transport"/>
</dbReference>
<evidence type="ECO:0000313" key="11">
    <source>
        <dbReference type="Proteomes" id="UP000539372"/>
    </source>
</evidence>
<dbReference type="InterPro" id="IPR058625">
    <property type="entry name" value="MdtA-like_BSH"/>
</dbReference>
<feature type="domain" description="CusB-like beta-barrel" evidence="9">
    <location>
        <begin position="250"/>
        <end position="323"/>
    </location>
</feature>
<keyword evidence="6" id="KW-0472">Membrane</keyword>
<dbReference type="FunFam" id="2.40.30.170:FF:000010">
    <property type="entry name" value="Efflux RND transporter periplasmic adaptor subunit"/>
    <property type="match status" value="1"/>
</dbReference>
<feature type="domain" description="Multidrug resistance protein MdtA-like barrel-sandwich hybrid" evidence="8">
    <location>
        <begin position="84"/>
        <end position="238"/>
    </location>
</feature>
<dbReference type="AlphaFoldDB" id="A0A7Y0E2E5"/>
<evidence type="ECO:0000256" key="2">
    <source>
        <dbReference type="ARBA" id="ARBA00009477"/>
    </source>
</evidence>
<dbReference type="SUPFAM" id="SSF111369">
    <property type="entry name" value="HlyD-like secretion proteins"/>
    <property type="match status" value="1"/>
</dbReference>
<evidence type="ECO:0000259" key="8">
    <source>
        <dbReference type="Pfam" id="PF25917"/>
    </source>
</evidence>
<comment type="similarity">
    <text evidence="2">Belongs to the membrane fusion protein (MFP) (TC 8.A.1) family.</text>
</comment>
<dbReference type="PANTHER" id="PTHR32347:SF14">
    <property type="entry name" value="EFFLUX SYSTEM COMPONENT YKNX-RELATED"/>
    <property type="match status" value="1"/>
</dbReference>
<dbReference type="GO" id="GO:0016020">
    <property type="term" value="C:membrane"/>
    <property type="evidence" value="ECO:0007669"/>
    <property type="project" value="InterPro"/>
</dbReference>
<accession>A0A7Y0E2E5</accession>
<keyword evidence="6" id="KW-0812">Transmembrane</keyword>
<keyword evidence="6" id="KW-1133">Transmembrane helix</keyword>
<dbReference type="Gene3D" id="2.40.30.170">
    <property type="match status" value="1"/>
</dbReference>
<evidence type="ECO:0000256" key="4">
    <source>
        <dbReference type="SAM" id="Coils"/>
    </source>
</evidence>
<dbReference type="Gene3D" id="1.10.287.470">
    <property type="entry name" value="Helix hairpin bin"/>
    <property type="match status" value="1"/>
</dbReference>
<comment type="caution">
    <text evidence="10">The sequence shown here is derived from an EMBL/GenBank/DDBJ whole genome shotgun (WGS) entry which is preliminary data.</text>
</comment>
<dbReference type="PANTHER" id="PTHR32347">
    <property type="entry name" value="EFFLUX SYSTEM COMPONENT YKNX-RELATED"/>
    <property type="match status" value="1"/>
</dbReference>
<evidence type="ECO:0000259" key="9">
    <source>
        <dbReference type="Pfam" id="PF25954"/>
    </source>
</evidence>
<dbReference type="GO" id="GO:0015562">
    <property type="term" value="F:efflux transmembrane transporter activity"/>
    <property type="evidence" value="ECO:0007669"/>
    <property type="project" value="InterPro"/>
</dbReference>
<gene>
    <name evidence="10" type="ORF">HH303_15580</name>
</gene>
<feature type="compositionally biased region" description="Polar residues" evidence="5">
    <location>
        <begin position="1"/>
        <end position="12"/>
    </location>
</feature>
<feature type="transmembrane region" description="Helical" evidence="6">
    <location>
        <begin position="32"/>
        <end position="49"/>
    </location>
</feature>
<dbReference type="InterPro" id="IPR058792">
    <property type="entry name" value="Beta-barrel_RND_2"/>
</dbReference>
<organism evidence="10 11">
    <name type="scientific">Pacificispira spongiicola</name>
    <dbReference type="NCBI Taxonomy" id="2729598"/>
    <lineage>
        <taxon>Bacteria</taxon>
        <taxon>Pseudomonadati</taxon>
        <taxon>Pseudomonadota</taxon>
        <taxon>Alphaproteobacteria</taxon>
        <taxon>Rhodospirillales</taxon>
        <taxon>Rhodospirillaceae</taxon>
        <taxon>Pacificispira</taxon>
    </lineage>
</organism>
<feature type="coiled-coil region" evidence="4">
    <location>
        <begin position="125"/>
        <end position="190"/>
    </location>
</feature>
<keyword evidence="3 4" id="KW-0175">Coiled coil</keyword>
<dbReference type="Pfam" id="PF25954">
    <property type="entry name" value="Beta-barrel_RND_2"/>
    <property type="match status" value="1"/>
</dbReference>
<evidence type="ECO:0000256" key="6">
    <source>
        <dbReference type="SAM" id="Phobius"/>
    </source>
</evidence>
<dbReference type="RefSeq" id="WP_169626291.1">
    <property type="nucleotide sequence ID" value="NZ_JABBNT010000004.1"/>
</dbReference>
<dbReference type="Pfam" id="PF25917">
    <property type="entry name" value="BSH_RND"/>
    <property type="match status" value="1"/>
</dbReference>